<evidence type="ECO:0000313" key="2">
    <source>
        <dbReference type="Proteomes" id="UP001549321"/>
    </source>
</evidence>
<dbReference type="Proteomes" id="UP001549321">
    <property type="component" value="Unassembled WGS sequence"/>
</dbReference>
<evidence type="ECO:0000313" key="1">
    <source>
        <dbReference type="EMBL" id="MET4633982.1"/>
    </source>
</evidence>
<accession>A0ABV2QYA2</accession>
<dbReference type="RefSeq" id="WP_354550542.1">
    <property type="nucleotide sequence ID" value="NZ_JBEPSM010000001.1"/>
</dbReference>
<organism evidence="1 2">
    <name type="scientific">Kaistia defluvii</name>
    <dbReference type="NCBI Taxonomy" id="410841"/>
    <lineage>
        <taxon>Bacteria</taxon>
        <taxon>Pseudomonadati</taxon>
        <taxon>Pseudomonadota</taxon>
        <taxon>Alphaproteobacteria</taxon>
        <taxon>Hyphomicrobiales</taxon>
        <taxon>Kaistiaceae</taxon>
        <taxon>Kaistia</taxon>
    </lineage>
</organism>
<reference evidence="1 2" key="1">
    <citation type="submission" date="2024-06" db="EMBL/GenBank/DDBJ databases">
        <title>Sorghum-associated microbial communities from plants grown in Nebraska, USA.</title>
        <authorList>
            <person name="Schachtman D."/>
        </authorList>
    </citation>
    <scope>NUCLEOTIDE SEQUENCE [LARGE SCALE GENOMIC DNA]</scope>
    <source>
        <strain evidence="1 2">3207</strain>
    </source>
</reference>
<name>A0ABV2QYA2_9HYPH</name>
<gene>
    <name evidence="1" type="ORF">ABIE08_001895</name>
</gene>
<keyword evidence="2" id="KW-1185">Reference proteome</keyword>
<comment type="caution">
    <text evidence="1">The sequence shown here is derived from an EMBL/GenBank/DDBJ whole genome shotgun (WGS) entry which is preliminary data.</text>
</comment>
<sequence length="90" mass="10205">MSNEMVKRVAMAIRDASVAEPTEEAMRDWRSYEKQARAAMEAMRFPTEDMIFRAGLVSDAPWDGRKPARILSAMIDAALQDTVDQKENAR</sequence>
<dbReference type="EMBL" id="JBEPSM010000001">
    <property type="protein sequence ID" value="MET4633982.1"/>
    <property type="molecule type" value="Genomic_DNA"/>
</dbReference>
<proteinExistence type="predicted"/>
<protein>
    <submittedName>
        <fullName evidence="1">Uncharacterized protein</fullName>
    </submittedName>
</protein>